<evidence type="ECO:0000313" key="4">
    <source>
        <dbReference type="Proteomes" id="UP001597079"/>
    </source>
</evidence>
<comment type="caution">
    <text evidence="3">The sequence shown here is derived from an EMBL/GenBank/DDBJ whole genome shotgun (WGS) entry which is preliminary data.</text>
</comment>
<gene>
    <name evidence="3" type="ORF">ACFSB2_07940</name>
</gene>
<organism evidence="3 4">
    <name type="scientific">Alicyclobacillus fodiniaquatilis</name>
    <dbReference type="NCBI Taxonomy" id="1661150"/>
    <lineage>
        <taxon>Bacteria</taxon>
        <taxon>Bacillati</taxon>
        <taxon>Bacillota</taxon>
        <taxon>Bacilli</taxon>
        <taxon>Bacillales</taxon>
        <taxon>Alicyclobacillaceae</taxon>
        <taxon>Alicyclobacillus</taxon>
    </lineage>
</organism>
<accession>A0ABW4JFZ0</accession>
<keyword evidence="1" id="KW-0547">Nucleotide-binding</keyword>
<protein>
    <submittedName>
        <fullName evidence="3">YheC/YheD family protein</fullName>
    </submittedName>
</protein>
<proteinExistence type="predicted"/>
<dbReference type="InterPro" id="IPR026838">
    <property type="entry name" value="YheC/D"/>
</dbReference>
<name>A0ABW4JFZ0_9BACL</name>
<dbReference type="Pfam" id="PF14398">
    <property type="entry name" value="ATPgrasp_YheCD"/>
    <property type="match status" value="1"/>
</dbReference>
<evidence type="ECO:0000259" key="2">
    <source>
        <dbReference type="PROSITE" id="PS50975"/>
    </source>
</evidence>
<feature type="domain" description="ATP-grasp" evidence="2">
    <location>
        <begin position="380"/>
        <end position="450"/>
    </location>
</feature>
<keyword evidence="4" id="KW-1185">Reference proteome</keyword>
<dbReference type="Proteomes" id="UP001597079">
    <property type="component" value="Unassembled WGS sequence"/>
</dbReference>
<dbReference type="SUPFAM" id="SSF56059">
    <property type="entry name" value="Glutathione synthetase ATP-binding domain-like"/>
    <property type="match status" value="1"/>
</dbReference>
<reference evidence="4" key="1">
    <citation type="journal article" date="2019" name="Int. J. Syst. Evol. Microbiol.">
        <title>The Global Catalogue of Microorganisms (GCM) 10K type strain sequencing project: providing services to taxonomists for standard genome sequencing and annotation.</title>
        <authorList>
            <consortium name="The Broad Institute Genomics Platform"/>
            <consortium name="The Broad Institute Genome Sequencing Center for Infectious Disease"/>
            <person name="Wu L."/>
            <person name="Ma J."/>
        </authorList>
    </citation>
    <scope>NUCLEOTIDE SEQUENCE [LARGE SCALE GENOMIC DNA]</scope>
    <source>
        <strain evidence="4">CGMCC 1.12286</strain>
    </source>
</reference>
<dbReference type="EMBL" id="JBHUCX010000020">
    <property type="protein sequence ID" value="MFD1674628.1"/>
    <property type="molecule type" value="Genomic_DNA"/>
</dbReference>
<keyword evidence="1" id="KW-0067">ATP-binding</keyword>
<dbReference type="Gene3D" id="3.30.470.20">
    <property type="entry name" value="ATP-grasp fold, B domain"/>
    <property type="match status" value="1"/>
</dbReference>
<sequence length="456" mass="51703">MRVRVQISQSLHGRSVQLRGFSLGNKNVTELIFGNLVCAVNATANRALEREKPILVLSPSVANAFGLTADTDLHLVQHGSVWRLGPVLGLYVDRLPSKDRPFGEQTHMFEELTTYGQAMGVHVVILSPGDVAQRRVMHFDSARKTWRNHERIFPDIVIRRSGSFAKLNAQKAQRELQQLQEKGRLYTLPRASSNKWTLYQVLSVETSLRPFLPRTTLCTSGRDLYRMVMARKDVYLKPPGGAQGISIYHVQQNGNRTKVQWEKRKVSRNTERYTNVFQPQTELKKALLSTQDEFVGFWRRTGMRRCIVQDTVQLPRLNDSPFDFRWLVQASDNPEVIARVARIGQKNAITTNIHTGGQAKKAEDLIEQAVGKDKTTRYIQQMDDIAMTVVRTLAKRYGAFAEVGIDLAISTSGDIYIFEINPTPGRRMLRMLSPDTRRLSLDSMLEYAIRATGYGG</sequence>
<evidence type="ECO:0000313" key="3">
    <source>
        <dbReference type="EMBL" id="MFD1674628.1"/>
    </source>
</evidence>
<evidence type="ECO:0000256" key="1">
    <source>
        <dbReference type="PROSITE-ProRule" id="PRU00409"/>
    </source>
</evidence>
<dbReference type="InterPro" id="IPR011761">
    <property type="entry name" value="ATP-grasp"/>
</dbReference>
<dbReference type="PROSITE" id="PS50975">
    <property type="entry name" value="ATP_GRASP"/>
    <property type="match status" value="1"/>
</dbReference>
<dbReference type="RefSeq" id="WP_377942487.1">
    <property type="nucleotide sequence ID" value="NZ_JBHUCX010000020.1"/>
</dbReference>